<feature type="transmembrane region" description="Helical" evidence="8">
    <location>
        <begin position="12"/>
        <end position="30"/>
    </location>
</feature>
<evidence type="ECO:0000313" key="9">
    <source>
        <dbReference type="EMBL" id="QEN09743.1"/>
    </source>
</evidence>
<feature type="transmembrane region" description="Helical" evidence="8">
    <location>
        <begin position="374"/>
        <end position="394"/>
    </location>
</feature>
<gene>
    <name evidence="9" type="ORF">EXM22_17785</name>
</gene>
<evidence type="ECO:0000256" key="6">
    <source>
        <dbReference type="ARBA" id="ARBA00023065"/>
    </source>
</evidence>
<evidence type="ECO:0000256" key="5">
    <source>
        <dbReference type="ARBA" id="ARBA00022989"/>
    </source>
</evidence>
<feature type="transmembrane region" description="Helical" evidence="8">
    <location>
        <begin position="72"/>
        <end position="94"/>
    </location>
</feature>
<evidence type="ECO:0000256" key="8">
    <source>
        <dbReference type="SAM" id="Phobius"/>
    </source>
</evidence>
<evidence type="ECO:0000256" key="1">
    <source>
        <dbReference type="ARBA" id="ARBA00004651"/>
    </source>
</evidence>
<dbReference type="GO" id="GO:0008324">
    <property type="term" value="F:monoatomic cation transmembrane transporter activity"/>
    <property type="evidence" value="ECO:0007669"/>
    <property type="project" value="InterPro"/>
</dbReference>
<dbReference type="InterPro" id="IPR003445">
    <property type="entry name" value="Cat_transpt"/>
</dbReference>
<keyword evidence="6" id="KW-0406">Ion transport</keyword>
<feature type="transmembrane region" description="Helical" evidence="8">
    <location>
        <begin position="291"/>
        <end position="319"/>
    </location>
</feature>
<keyword evidence="3" id="KW-1003">Cell membrane</keyword>
<feature type="transmembrane region" description="Helical" evidence="8">
    <location>
        <begin position="185"/>
        <end position="203"/>
    </location>
</feature>
<keyword evidence="5 8" id="KW-1133">Transmembrane helix</keyword>
<evidence type="ECO:0000256" key="7">
    <source>
        <dbReference type="ARBA" id="ARBA00023136"/>
    </source>
</evidence>
<organism evidence="9 10">
    <name type="scientific">Oceanispirochaeta crateris</name>
    <dbReference type="NCBI Taxonomy" id="2518645"/>
    <lineage>
        <taxon>Bacteria</taxon>
        <taxon>Pseudomonadati</taxon>
        <taxon>Spirochaetota</taxon>
        <taxon>Spirochaetia</taxon>
        <taxon>Spirochaetales</taxon>
        <taxon>Spirochaetaceae</taxon>
        <taxon>Oceanispirochaeta</taxon>
    </lineage>
</organism>
<keyword evidence="2" id="KW-0813">Transport</keyword>
<dbReference type="Pfam" id="PF02386">
    <property type="entry name" value="TrkH"/>
    <property type="match status" value="1"/>
</dbReference>
<protein>
    <recommendedName>
        <fullName evidence="11">Potassium transporter</fullName>
    </recommendedName>
</protein>
<keyword evidence="4 8" id="KW-0812">Transmembrane</keyword>
<dbReference type="KEGG" id="ock:EXM22_17785"/>
<evidence type="ECO:0000256" key="4">
    <source>
        <dbReference type="ARBA" id="ARBA00022692"/>
    </source>
</evidence>
<dbReference type="RefSeq" id="WP_149487815.1">
    <property type="nucleotide sequence ID" value="NZ_CP036150.1"/>
</dbReference>
<dbReference type="GO" id="GO:0005886">
    <property type="term" value="C:plasma membrane"/>
    <property type="evidence" value="ECO:0007669"/>
    <property type="project" value="UniProtKB-SubCell"/>
</dbReference>
<feature type="transmembrane region" description="Helical" evidence="8">
    <location>
        <begin position="340"/>
        <end position="362"/>
    </location>
</feature>
<dbReference type="OrthoDB" id="9810952at2"/>
<reference evidence="9 10" key="1">
    <citation type="submission" date="2019-02" db="EMBL/GenBank/DDBJ databases">
        <title>Complete Genome Sequence and Methylome Analysis of free living Spirochaetas.</title>
        <authorList>
            <person name="Fomenkov A."/>
            <person name="Dubinina G."/>
            <person name="Leshcheva N."/>
            <person name="Mikheeva N."/>
            <person name="Grabovich M."/>
            <person name="Vincze T."/>
            <person name="Roberts R.J."/>
        </authorList>
    </citation>
    <scope>NUCLEOTIDE SEQUENCE [LARGE SCALE GENOMIC DNA]</scope>
    <source>
        <strain evidence="9 10">K2</strain>
    </source>
</reference>
<dbReference type="PANTHER" id="PTHR32024:SF1">
    <property type="entry name" value="KTR SYSTEM POTASSIUM UPTAKE PROTEIN B"/>
    <property type="match status" value="1"/>
</dbReference>
<feature type="transmembrane region" description="Helical" evidence="8">
    <location>
        <begin position="406"/>
        <end position="427"/>
    </location>
</feature>
<dbReference type="Proteomes" id="UP000324209">
    <property type="component" value="Chromosome"/>
</dbReference>
<name>A0A5C1QP45_9SPIO</name>
<comment type="subcellular location">
    <subcellularLocation>
        <location evidence="1">Cell membrane</location>
        <topology evidence="1">Multi-pass membrane protein</topology>
    </subcellularLocation>
</comment>
<keyword evidence="7 8" id="KW-0472">Membrane</keyword>
<feature type="transmembrane region" description="Helical" evidence="8">
    <location>
        <begin position="122"/>
        <end position="142"/>
    </location>
</feature>
<keyword evidence="10" id="KW-1185">Reference proteome</keyword>
<sequence length="445" mass="48854">MSRAPQLSDKQVLFLYFLILIFVGTILLSLPSSYSAGSLRSLDALFTAVSAVCVTGLSTVTTGDFSLSGKIILLCLIQAGGLGFITFSTLYLFFPGSRFSFRNTAIIQEYYGSEHIQKPKNIIRSILGFTLIFELSGILIIFPGMVRQGVEHPFFSSVFHGISAFCNAGFSLYSDSLTQFQGNPQVLGGVSFMIVTGGLGYMVHWNLFKKVSHPGKVKLRYHSMIMILFTFILIILGFFVFYLLERHRLFSDMNTEDALMAALFQSITTRTAGFNTVDQSGFTAPSTLLNLVFMLIGGGSGSTAGGLKVTTTFLLFLIIIKGIDDHGEIPFLRRRISKELLNRASLYFLKAMVILILSVFLVSLFETIQLKNNIGFLEILFECISALGTVGLSMGITAELSDLSQLVLICTMFAGRIGLFAIIIPAVSPESVYNIRYPEGEVLIG</sequence>
<evidence type="ECO:0000256" key="2">
    <source>
        <dbReference type="ARBA" id="ARBA00022448"/>
    </source>
</evidence>
<dbReference type="PANTHER" id="PTHR32024">
    <property type="entry name" value="TRK SYSTEM POTASSIUM UPTAKE PROTEIN TRKG-RELATED"/>
    <property type="match status" value="1"/>
</dbReference>
<dbReference type="AlphaFoldDB" id="A0A5C1QP45"/>
<feature type="transmembrane region" description="Helical" evidence="8">
    <location>
        <begin position="224"/>
        <end position="244"/>
    </location>
</feature>
<feature type="transmembrane region" description="Helical" evidence="8">
    <location>
        <begin position="154"/>
        <end position="173"/>
    </location>
</feature>
<evidence type="ECO:0000256" key="3">
    <source>
        <dbReference type="ARBA" id="ARBA00022475"/>
    </source>
</evidence>
<dbReference type="GO" id="GO:0030001">
    <property type="term" value="P:metal ion transport"/>
    <property type="evidence" value="ECO:0007669"/>
    <property type="project" value="UniProtKB-ARBA"/>
</dbReference>
<accession>A0A5C1QP45</accession>
<dbReference type="EMBL" id="CP036150">
    <property type="protein sequence ID" value="QEN09743.1"/>
    <property type="molecule type" value="Genomic_DNA"/>
</dbReference>
<proteinExistence type="predicted"/>
<evidence type="ECO:0008006" key="11">
    <source>
        <dbReference type="Google" id="ProtNLM"/>
    </source>
</evidence>
<evidence type="ECO:0000313" key="10">
    <source>
        <dbReference type="Proteomes" id="UP000324209"/>
    </source>
</evidence>